<dbReference type="PANTHER" id="PTHR17695:SF11">
    <property type="entry name" value="SMALL SUBUNIT PROCESSOME COMPONENT 20 HOMOLOG"/>
    <property type="match status" value="1"/>
</dbReference>
<accession>A0A2T9YZS3</accession>
<feature type="compositionally biased region" description="Basic and acidic residues" evidence="1">
    <location>
        <begin position="1339"/>
        <end position="1353"/>
    </location>
</feature>
<name>A0A2T9YZS3_9FUNG</name>
<feature type="domain" description="U3 small nucleolar RNA-associated protein 20 N-terminal" evidence="2">
    <location>
        <begin position="1419"/>
        <end position="1835"/>
    </location>
</feature>
<dbReference type="EMBL" id="MBFR01000006">
    <property type="protein sequence ID" value="PVU97840.1"/>
    <property type="molecule type" value="Genomic_DNA"/>
</dbReference>
<feature type="domain" description="U3 small nucleolar RNA-associated protein 20" evidence="3">
    <location>
        <begin position="2034"/>
        <end position="2235"/>
    </location>
</feature>
<dbReference type="InterPro" id="IPR016024">
    <property type="entry name" value="ARM-type_fold"/>
</dbReference>
<keyword evidence="6" id="KW-1185">Reference proteome</keyword>
<dbReference type="InterPro" id="IPR057525">
    <property type="entry name" value="UTP20_C"/>
</dbReference>
<feature type="compositionally biased region" description="Polar residues" evidence="1">
    <location>
        <begin position="1328"/>
        <end position="1338"/>
    </location>
</feature>
<dbReference type="SUPFAM" id="SSF48371">
    <property type="entry name" value="ARM repeat"/>
    <property type="match status" value="3"/>
</dbReference>
<sequence>MTDLEPKQLNTGQGSNRFKYQSFNKRVESIEISAARRIQRDFHLPEQNATYFSETLDKWYDLNSTKDFQYFYKKALEYGQTLPQILYHKDSIINLLIECLNKQNSLALQPLLEITTSLARDLQSEFFPYYIPILSAISQHSKSTLVENIEHAYNQMAFLFKYLQKHIVADLIPTFDVFAPLLGAQKQRNHIRRFAAESLSFLIRKLKKKPLASLINHIFATLDKSCSQFYNQGISLLFFEAIRGVGKNLYSQAHIIFETIVDELTLNFCEVEYFDLVSNILKMSLHQAGSASEAKPLVDILLDKLSNKANQIKKSSCTSDNLESQPDLTIEFIELHRIVYLTNLTKVAVLFRKGNRISDYSPVLVSFNLLTELAAILNSNLKSVNTETNQPINSEFKIFVKSVTDYFSSILLYVPYDLLVSIGRLSISKFSDLLAATQLQFLGFQLLLSLAKMNWSHFNSFGLPLLISLSNSCSDTKVCNSNTLSETNINSLVTWAHLFKFDLIKLNNARSSHVSNDGLIVLSINNSEQSNFTKLITNTLNPNNINWDSLTNNHASVESDKNLIVNTLSLCLCIIERISIDITTTLSLLINLANSFIDNFSLISIFGQIIGTLSTFLAKMTDPSSQTHLEQNLKNIVNLFESTTSFLFDCKIQKNINVNEMALKNPVLLDSLHSFIDIVFLLKNSAGNRKFSKKSKQMLNNINSLLTCDIINTKIIPALASNVSSFHSTIRLPSLVLIADFIKITSSTATDPALEILNVAILAERVEIDLSSYRDKINHVRKMFSLSHSNQLDQNIINIISNLAVSYLGLNLSVIWKDINKVLLGSLNSGTNLKIMQKQIWDSLSNVVKYYYSVEKERNSLEPFFNSDTISWINEELSFLDSLNIIHKPEMMDGVPVDCPYFLKFTKICDYYNTFELNIQPQTLNKKIFLHGIFSCELAGKALVQEAPAKLIQPRLDFSSIIVNVFNAMQNIPNMPSKNVAQIVDIFYQVMFYDWGVNLNSTQFEAASDLLDYSRKEKLKRLYSLLKLLAKLQNIKGYPNVQTICYNLLSNGDLQTQKLSLELLLYINQQKNNQSVTKYSADFRNLLSVDTFKDTLLGLNLQDRVLGEIDPDNSGKPSEMITILLRVLYGRLISKTGSKSDKTSMKSRRLVIFQSISALVPNELQYFCDLILSQFGDIKQYFESSKKGSDIQDALNATKIVNNKTKIGFLNLVTELIKQLGIKITPIFDDIILTSLFILGSTQQQIDENRTNIDVEIFEDLTENVSSNQATKFIKKFYKQVDSITKPKQNIVDDNNMDIDRDGDENESVFSDSDIDEVQSLQDDDDSNATSKTQTEKIQNLDENKANDLHDDNEVNTIVESDDNDISSESDSDDDENTSEKYEIKLKDKDSIVGPNALHDNDMNEESYLNMKAGKKSMAEVQDLSYKHNEALKIRQLSVKTLSILISAHPEHERYPLENYFEMIYTFSIKPRIEMLKVENTQSESSLVELIKACCRYPDTIKLLFNTHSEILPNLVKLLSAKKVHTNVTNTVLEILSNFIELEDLYTARVDDKSKLSELQEEVISCVKNMLYSNASLIISELQVYILSNYENIKSKFKTFAKIIYILSQISSYLSEKSPQDLINLLDLLVPFIQINHIKGKFVVNDKTQYEILTLLNKFIPMLFKTDGVQEPLIMKKYDQYFTVVSKLFGKTSIDNQTRILLCSLLQNLAEHDVHNDNSSLIFVSKVISDLNSFSVKRINEPNFDTRLATFNQLNERWVSDESLINDRAWTPLLYNLLFFAHDDQELSLRSNSVYGITKLIDFVKVKKSQNKENYNTLIENILWPEILKALKSANYTIKQEFVKILGHLVHNLSSDFNVFSDLSLLIVEDEEASFFFNITHIQMHRRIRALNRFNSILASGNSFNQNLLVHLFVPFYESLLFMQNTQSDHMMVSELILSLSEIAKNLIFNNYFAMVRRFLIKNKSGNDRVLTRLIVSLLNSFKFDFTSVTEESDKSSIKMLSVIDKSLLPQLKNYLNSTNDIFDNQKLADDGFSQRIPISLAYVKILTACPKYTMDLHLPPLLLTMCNLLKVRRQEVRDITRNTLSKILGLLGPKYFGYVVDSMVSTLNRGFMKHVLSYSLHFLLSSNDYHVGSLDYTMPKIVEVFIQDIFQSDRNDSKIQNNTYKETRLRNSKGFPSFELMARIVSLDNLSIIILPLVEILNISTEIKSTKSVKECLHQIAIGLVKNKTLKISNLKNNSIVGELEDKVVISDTNGMIELNGDQKDIPEMSSLDNTLIGDQDINPINSTLVLLKLVYSIISNHLNKELSISDNKEKAVGKNLSKKINLAANSNVIIEFGLQILLSMFKSGNLAALSKNINTEALGLLQSFSELIGNCLYSKHDNVLLLSLKIYGVLVKLKVKSMLSTSDIKVVIKRCLQILKNNPNTKSALTINVLQLLASILKIYNPSNADIDESGIKLLLNKSQLDYLISLIKTDFEVEEFQSAAFSLLLGIISKKLISAELYDLIDNVIQKLLIASYSKFVRKQCQNVLLKFYMDYPVSIKRLTNMINFILLNINNYELQIGRESGLEFLYSLINSLPPSILLDTYNHIFVSSVMTLINETELKLIEMMGETLKLLMSKMDDSTLNRSFELLIQWSHPEFAMITKGASDEKSKKLLLWKASMQILGFLVEAETDNSTENTSNIVSLLSTKIPDIVQVLCQTLIFSAFNWKNYESNEASALEDELGDEAGLELWQHSYLALKVLEKLLKNDIFINFNSINTNVQRIYGLQLATLWQLVVKHLTFPHTWNRKIASRLIGLYFSINNQKVEKNITKIISMDLETVSFIENIENIDKAVLKNALNILKVHKIQSEKQNPNLILFQHNKLIEIAYLSTVQLNSTNLDQALVTQIAKNLFFVSKLLIPYSKNEQLGLNGKEPESNISADNLNSNIENDNSKKPFDSSTISLEYGFLWIIRRMVRVANFEHIKFAKSTIRRKTVFQFMAACVSIMDKTCLLDYLGLVLKPIIRTQNQLNSVLKMNDDEISLQELLNQLLELLKQVTGHETFNTLYNKLVLESYDKKQSKKISDQQLKLENPQKYALIKYNKNEKKKRKQYQKNKEIQSKKIRHTVNIRVSKDI</sequence>
<dbReference type="PANTHER" id="PTHR17695">
    <property type="entry name" value="SMALL SUBUNIT PROCESSOME COMPONENT 20 HOMOLOG"/>
    <property type="match status" value="1"/>
</dbReference>
<evidence type="ECO:0000259" key="4">
    <source>
        <dbReference type="Pfam" id="PF23099"/>
    </source>
</evidence>
<dbReference type="OrthoDB" id="360653at2759"/>
<dbReference type="InterPro" id="IPR011430">
    <property type="entry name" value="UTP20_N"/>
</dbReference>
<dbReference type="STRING" id="133385.A0A2T9YZS3"/>
<dbReference type="Pfam" id="PF20416">
    <property type="entry name" value="UTP20"/>
    <property type="match status" value="1"/>
</dbReference>
<comment type="caution">
    <text evidence="5">The sequence shown here is derived from an EMBL/GenBank/DDBJ whole genome shotgun (WGS) entry which is preliminary data.</text>
</comment>
<gene>
    <name evidence="5" type="ORF">BB561_000281</name>
</gene>
<evidence type="ECO:0000259" key="2">
    <source>
        <dbReference type="Pfam" id="PF07539"/>
    </source>
</evidence>
<dbReference type="InterPro" id="IPR046523">
    <property type="entry name" value="UTP20_dom"/>
</dbReference>
<organism evidence="5 6">
    <name type="scientific">Smittium simulii</name>
    <dbReference type="NCBI Taxonomy" id="133385"/>
    <lineage>
        <taxon>Eukaryota</taxon>
        <taxon>Fungi</taxon>
        <taxon>Fungi incertae sedis</taxon>
        <taxon>Zoopagomycota</taxon>
        <taxon>Kickxellomycotina</taxon>
        <taxon>Harpellomycetes</taxon>
        <taxon>Harpellales</taxon>
        <taxon>Legeriomycetaceae</taxon>
        <taxon>Smittium</taxon>
    </lineage>
</organism>
<dbReference type="Proteomes" id="UP000245383">
    <property type="component" value="Unassembled WGS sequence"/>
</dbReference>
<dbReference type="GO" id="GO:0030686">
    <property type="term" value="C:90S preribosome"/>
    <property type="evidence" value="ECO:0007669"/>
    <property type="project" value="TreeGrafter"/>
</dbReference>
<feature type="domain" description="U3 small nucleolar RNA-associated protein 20 N-terminal" evidence="2">
    <location>
        <begin position="1018"/>
        <end position="1283"/>
    </location>
</feature>
<dbReference type="Pfam" id="PF23099">
    <property type="entry name" value="UTP20_C"/>
    <property type="match status" value="1"/>
</dbReference>
<evidence type="ECO:0000259" key="3">
    <source>
        <dbReference type="Pfam" id="PF20416"/>
    </source>
</evidence>
<proteinExistence type="predicted"/>
<feature type="domain" description="U3 small nucleolar RNA-associated protein 20 C-terminal" evidence="4">
    <location>
        <begin position="2870"/>
        <end position="3098"/>
    </location>
</feature>
<protein>
    <submittedName>
        <fullName evidence="5">Uncharacterized protein</fullName>
    </submittedName>
</protein>
<feature type="region of interest" description="Disordered" evidence="1">
    <location>
        <begin position="1289"/>
        <end position="1380"/>
    </location>
</feature>
<dbReference type="InterPro" id="IPR052575">
    <property type="entry name" value="SSU_processome_comp_20"/>
</dbReference>
<dbReference type="GO" id="GO:0032040">
    <property type="term" value="C:small-subunit processome"/>
    <property type="evidence" value="ECO:0007669"/>
    <property type="project" value="TreeGrafter"/>
</dbReference>
<dbReference type="Gene3D" id="1.25.10.10">
    <property type="entry name" value="Leucine-rich Repeat Variant"/>
    <property type="match status" value="1"/>
</dbReference>
<evidence type="ECO:0000256" key="1">
    <source>
        <dbReference type="SAM" id="MobiDB-lite"/>
    </source>
</evidence>
<dbReference type="Pfam" id="PF07539">
    <property type="entry name" value="UTP20_N"/>
    <property type="match status" value="2"/>
</dbReference>
<reference evidence="5 6" key="1">
    <citation type="journal article" date="2018" name="MBio">
        <title>Comparative Genomics Reveals the Core Gene Toolbox for the Fungus-Insect Symbiosis.</title>
        <authorList>
            <person name="Wang Y."/>
            <person name="Stata M."/>
            <person name="Wang W."/>
            <person name="Stajich J.E."/>
            <person name="White M.M."/>
            <person name="Moncalvo J.M."/>
        </authorList>
    </citation>
    <scope>NUCLEOTIDE SEQUENCE [LARGE SCALE GENOMIC DNA]</scope>
    <source>
        <strain evidence="5 6">SWE-8-4</strain>
    </source>
</reference>
<feature type="compositionally biased region" description="Acidic residues" evidence="1">
    <location>
        <begin position="1360"/>
        <end position="1377"/>
    </location>
</feature>
<dbReference type="InterPro" id="IPR011989">
    <property type="entry name" value="ARM-like"/>
</dbReference>
<evidence type="ECO:0000313" key="5">
    <source>
        <dbReference type="EMBL" id="PVU97840.1"/>
    </source>
</evidence>
<evidence type="ECO:0000313" key="6">
    <source>
        <dbReference type="Proteomes" id="UP000245383"/>
    </source>
</evidence>
<feature type="compositionally biased region" description="Acidic residues" evidence="1">
    <location>
        <begin position="1295"/>
        <end position="1327"/>
    </location>
</feature>